<dbReference type="AlphaFoldDB" id="A0A853B263"/>
<gene>
    <name evidence="2" type="ORF">HNR02_002402</name>
</gene>
<name>A0A853B263_9PSEU</name>
<dbReference type="Pfam" id="PF00583">
    <property type="entry name" value="Acetyltransf_1"/>
    <property type="match status" value="1"/>
</dbReference>
<dbReference type="RefSeq" id="WP_179773282.1">
    <property type="nucleotide sequence ID" value="NZ_JACCFK010000001.1"/>
</dbReference>
<keyword evidence="3" id="KW-1185">Reference proteome</keyword>
<dbReference type="Gene3D" id="3.40.630.30">
    <property type="match status" value="1"/>
</dbReference>
<evidence type="ECO:0000313" key="3">
    <source>
        <dbReference type="Proteomes" id="UP000549616"/>
    </source>
</evidence>
<dbReference type="InterPro" id="IPR016181">
    <property type="entry name" value="Acyl_CoA_acyltransferase"/>
</dbReference>
<accession>A0A853B263</accession>
<evidence type="ECO:0000313" key="2">
    <source>
        <dbReference type="EMBL" id="NYI89079.1"/>
    </source>
</evidence>
<sequence>MLGRVEELVTHVEMASRGDLLPAPAVPGLSLDVLPAGSPLIRTTTVRIGSPYHWPSTTWSDDEWADYLTRPGLAARLFRYGTDIAGLADYLVSPSGSVEITTFGLVPEFVGKGLGGYALTLAVTEAWNLTPNVRRVWLHTSNLDHPHALPNYEHRGFRRFRTTQGQR</sequence>
<dbReference type="Proteomes" id="UP000549616">
    <property type="component" value="Unassembled WGS sequence"/>
</dbReference>
<protein>
    <submittedName>
        <fullName evidence="2">GNAT superfamily N-acetyltransferase</fullName>
    </submittedName>
</protein>
<dbReference type="InterPro" id="IPR000182">
    <property type="entry name" value="GNAT_dom"/>
</dbReference>
<proteinExistence type="predicted"/>
<dbReference type="CDD" id="cd04301">
    <property type="entry name" value="NAT_SF"/>
    <property type="match status" value="1"/>
</dbReference>
<evidence type="ECO:0000259" key="1">
    <source>
        <dbReference type="PROSITE" id="PS51186"/>
    </source>
</evidence>
<dbReference type="GO" id="GO:0016747">
    <property type="term" value="F:acyltransferase activity, transferring groups other than amino-acyl groups"/>
    <property type="evidence" value="ECO:0007669"/>
    <property type="project" value="InterPro"/>
</dbReference>
<dbReference type="SUPFAM" id="SSF55729">
    <property type="entry name" value="Acyl-CoA N-acyltransferases (Nat)"/>
    <property type="match status" value="1"/>
</dbReference>
<comment type="caution">
    <text evidence="2">The sequence shown here is derived from an EMBL/GenBank/DDBJ whole genome shotgun (WGS) entry which is preliminary data.</text>
</comment>
<reference evidence="2 3" key="1">
    <citation type="submission" date="2020-07" db="EMBL/GenBank/DDBJ databases">
        <title>Sequencing the genomes of 1000 actinobacteria strains.</title>
        <authorList>
            <person name="Klenk H.-P."/>
        </authorList>
    </citation>
    <scope>NUCLEOTIDE SEQUENCE [LARGE SCALE GENOMIC DNA]</scope>
    <source>
        <strain evidence="2 3">DSM 104006</strain>
    </source>
</reference>
<feature type="domain" description="N-acetyltransferase" evidence="1">
    <location>
        <begin position="39"/>
        <end position="167"/>
    </location>
</feature>
<dbReference type="PROSITE" id="PS51186">
    <property type="entry name" value="GNAT"/>
    <property type="match status" value="1"/>
</dbReference>
<dbReference type="EMBL" id="JACCFK010000001">
    <property type="protein sequence ID" value="NYI89079.1"/>
    <property type="molecule type" value="Genomic_DNA"/>
</dbReference>
<organism evidence="2 3">
    <name type="scientific">Amycolatopsis endophytica</name>
    <dbReference type="NCBI Taxonomy" id="860233"/>
    <lineage>
        <taxon>Bacteria</taxon>
        <taxon>Bacillati</taxon>
        <taxon>Actinomycetota</taxon>
        <taxon>Actinomycetes</taxon>
        <taxon>Pseudonocardiales</taxon>
        <taxon>Pseudonocardiaceae</taxon>
        <taxon>Amycolatopsis</taxon>
    </lineage>
</organism>
<keyword evidence="2" id="KW-0808">Transferase</keyword>